<evidence type="ECO:0000256" key="1">
    <source>
        <dbReference type="ARBA" id="ARBA00022679"/>
    </source>
</evidence>
<keyword evidence="2" id="KW-0547">Nucleotide-binding</keyword>
<keyword evidence="1" id="KW-0808">Transferase</keyword>
<dbReference type="SUPFAM" id="SSF111331">
    <property type="entry name" value="NAD kinase/diacylglycerol kinase-like"/>
    <property type="match status" value="1"/>
</dbReference>
<feature type="domain" description="DAGKc" evidence="5">
    <location>
        <begin position="29"/>
        <end position="171"/>
    </location>
</feature>
<proteinExistence type="predicted"/>
<dbReference type="PANTHER" id="PTHR12358">
    <property type="entry name" value="SPHINGOSINE KINASE"/>
    <property type="match status" value="1"/>
</dbReference>
<dbReference type="Proteomes" id="UP001515480">
    <property type="component" value="Unassembled WGS sequence"/>
</dbReference>
<evidence type="ECO:0000256" key="2">
    <source>
        <dbReference type="ARBA" id="ARBA00022741"/>
    </source>
</evidence>
<gene>
    <name evidence="6" type="ORF">AB1Y20_004272</name>
</gene>
<dbReference type="Pfam" id="PF19279">
    <property type="entry name" value="YegS_C"/>
    <property type="match status" value="1"/>
</dbReference>
<dbReference type="Gene3D" id="3.40.50.10330">
    <property type="entry name" value="Probable inorganic polyphosphate/atp-NAD kinase, domain 1"/>
    <property type="match status" value="1"/>
</dbReference>
<keyword evidence="7" id="KW-1185">Reference proteome</keyword>
<dbReference type="InterPro" id="IPR001206">
    <property type="entry name" value="Diacylglycerol_kinase_cat_dom"/>
</dbReference>
<dbReference type="AlphaFoldDB" id="A0AB34J993"/>
<name>A0AB34J993_PRYPA</name>
<evidence type="ECO:0000259" key="5">
    <source>
        <dbReference type="PROSITE" id="PS50146"/>
    </source>
</evidence>
<dbReference type="GO" id="GO:0005524">
    <property type="term" value="F:ATP binding"/>
    <property type="evidence" value="ECO:0007669"/>
    <property type="project" value="UniProtKB-KW"/>
</dbReference>
<dbReference type="PANTHER" id="PTHR12358:SF54">
    <property type="entry name" value="SPHINGOSINE KINASE RELATED PROTEIN"/>
    <property type="match status" value="1"/>
</dbReference>
<dbReference type="NCBIfam" id="TIGR00147">
    <property type="entry name" value="YegS/Rv2252/BmrU family lipid kinase"/>
    <property type="match status" value="1"/>
</dbReference>
<dbReference type="GO" id="GO:0016301">
    <property type="term" value="F:kinase activity"/>
    <property type="evidence" value="ECO:0007669"/>
    <property type="project" value="UniProtKB-KW"/>
</dbReference>
<dbReference type="InterPro" id="IPR050187">
    <property type="entry name" value="Lipid_Phosphate_FormReg"/>
</dbReference>
<reference evidence="6 7" key="1">
    <citation type="journal article" date="2024" name="Science">
        <title>Giant polyketide synthase enzymes in the biosynthesis of giant marine polyether toxins.</title>
        <authorList>
            <person name="Fallon T.R."/>
            <person name="Shende V.V."/>
            <person name="Wierzbicki I.H."/>
            <person name="Pendleton A.L."/>
            <person name="Watervoot N.F."/>
            <person name="Auber R.P."/>
            <person name="Gonzalez D.J."/>
            <person name="Wisecaver J.H."/>
            <person name="Moore B.S."/>
        </authorList>
    </citation>
    <scope>NUCLEOTIDE SEQUENCE [LARGE SCALE GENOMIC DNA]</scope>
    <source>
        <strain evidence="6 7">12B1</strain>
    </source>
</reference>
<sequence length="354" mass="37912">MEVSGVEVKGGKGKPPLLAPFLHPVKATVKVKRIALVYNPYGGKKRAQKLAETIVLPLLRAADIEVEVHTTSHAGHEAEYARTLDLRGFDALVGMGGDGTISSLLSGFLSRSDAGGTALGFIPAGTGNTYVREVLGQKAAGGCESAVRAAVSVIIAGHTRRVDAFRCEMRGEDRTSPLVRHALNTVMLGFGPDANAVAERRRWLGPMRYSVSIKTEIMKLPFRKSTPCTMKLDGEATDMDLFLIALQNNKHTGIKHRIAPKALLDDGKVDVLFTSKPVRSILKAAKLDAMISSGGAHIHSPIVSYKTASCVEIETQGAPQRIMLDGDIVGFTPLKLEVLPLAFSLFTPENPAPT</sequence>
<organism evidence="6 7">
    <name type="scientific">Prymnesium parvum</name>
    <name type="common">Toxic golden alga</name>
    <dbReference type="NCBI Taxonomy" id="97485"/>
    <lineage>
        <taxon>Eukaryota</taxon>
        <taxon>Haptista</taxon>
        <taxon>Haptophyta</taxon>
        <taxon>Prymnesiophyceae</taxon>
        <taxon>Prymnesiales</taxon>
        <taxon>Prymnesiaceae</taxon>
        <taxon>Prymnesium</taxon>
    </lineage>
</organism>
<evidence type="ECO:0000256" key="4">
    <source>
        <dbReference type="ARBA" id="ARBA00022840"/>
    </source>
</evidence>
<evidence type="ECO:0000313" key="7">
    <source>
        <dbReference type="Proteomes" id="UP001515480"/>
    </source>
</evidence>
<keyword evidence="4" id="KW-0067">ATP-binding</keyword>
<dbReference type="SMART" id="SM00046">
    <property type="entry name" value="DAGKc"/>
    <property type="match status" value="1"/>
</dbReference>
<dbReference type="InterPro" id="IPR045540">
    <property type="entry name" value="YegS/DAGK_C"/>
</dbReference>
<evidence type="ECO:0000256" key="3">
    <source>
        <dbReference type="ARBA" id="ARBA00022777"/>
    </source>
</evidence>
<evidence type="ECO:0000313" key="6">
    <source>
        <dbReference type="EMBL" id="KAL1515211.1"/>
    </source>
</evidence>
<protein>
    <recommendedName>
        <fullName evidence="5">DAGKc domain-containing protein</fullName>
    </recommendedName>
</protein>
<accession>A0AB34J993</accession>
<keyword evidence="3" id="KW-0418">Kinase</keyword>
<dbReference type="GO" id="GO:0008654">
    <property type="term" value="P:phospholipid biosynthetic process"/>
    <property type="evidence" value="ECO:0007669"/>
    <property type="project" value="InterPro"/>
</dbReference>
<dbReference type="Gene3D" id="2.60.200.40">
    <property type="match status" value="1"/>
</dbReference>
<dbReference type="InterPro" id="IPR016064">
    <property type="entry name" value="NAD/diacylglycerol_kinase_sf"/>
</dbReference>
<dbReference type="InterPro" id="IPR005218">
    <property type="entry name" value="Diacylglycerol/lipid_kinase"/>
</dbReference>
<dbReference type="Pfam" id="PF00781">
    <property type="entry name" value="DAGK_cat"/>
    <property type="match status" value="1"/>
</dbReference>
<comment type="caution">
    <text evidence="6">The sequence shown here is derived from an EMBL/GenBank/DDBJ whole genome shotgun (WGS) entry which is preliminary data.</text>
</comment>
<dbReference type="PROSITE" id="PS50146">
    <property type="entry name" value="DAGK"/>
    <property type="match status" value="1"/>
</dbReference>
<dbReference type="EMBL" id="JBGBPQ010000012">
    <property type="protein sequence ID" value="KAL1515211.1"/>
    <property type="molecule type" value="Genomic_DNA"/>
</dbReference>
<dbReference type="InterPro" id="IPR017438">
    <property type="entry name" value="ATP-NAD_kinase_N"/>
</dbReference>